<proteinExistence type="predicted"/>
<name>A0A0D2CFN1_9EURO</name>
<evidence type="ECO:0000313" key="4">
    <source>
        <dbReference type="EMBL" id="KIW29918.1"/>
    </source>
</evidence>
<dbReference type="VEuPathDB" id="FungiDB:PV07_05703"/>
<dbReference type="Pfam" id="PF09458">
    <property type="entry name" value="H_lectin"/>
    <property type="match status" value="2"/>
</dbReference>
<feature type="compositionally biased region" description="Polar residues" evidence="1">
    <location>
        <begin position="1"/>
        <end position="11"/>
    </location>
</feature>
<feature type="region of interest" description="Disordered" evidence="1">
    <location>
        <begin position="1"/>
        <end position="20"/>
    </location>
</feature>
<organism evidence="4 5">
    <name type="scientific">Cladophialophora immunda</name>
    <dbReference type="NCBI Taxonomy" id="569365"/>
    <lineage>
        <taxon>Eukaryota</taxon>
        <taxon>Fungi</taxon>
        <taxon>Dikarya</taxon>
        <taxon>Ascomycota</taxon>
        <taxon>Pezizomycotina</taxon>
        <taxon>Eurotiomycetes</taxon>
        <taxon>Chaetothyriomycetidae</taxon>
        <taxon>Chaetothyriales</taxon>
        <taxon>Herpotrichiellaceae</taxon>
        <taxon>Cladophialophora</taxon>
    </lineage>
</organism>
<feature type="transmembrane region" description="Helical" evidence="2">
    <location>
        <begin position="66"/>
        <end position="88"/>
    </location>
</feature>
<evidence type="ECO:0000313" key="5">
    <source>
        <dbReference type="Proteomes" id="UP000054466"/>
    </source>
</evidence>
<dbReference type="InterPro" id="IPR052487">
    <property type="entry name" value="Galactose-binding_lectin"/>
</dbReference>
<dbReference type="Proteomes" id="UP000054466">
    <property type="component" value="Unassembled WGS sequence"/>
</dbReference>
<dbReference type="AlphaFoldDB" id="A0A0D2CFN1"/>
<dbReference type="GO" id="GO:0009986">
    <property type="term" value="C:cell surface"/>
    <property type="evidence" value="ECO:0007669"/>
    <property type="project" value="TreeGrafter"/>
</dbReference>
<feature type="region of interest" description="Disordered" evidence="1">
    <location>
        <begin position="91"/>
        <end position="125"/>
    </location>
</feature>
<dbReference type="EMBL" id="KN847042">
    <property type="protein sequence ID" value="KIW29918.1"/>
    <property type="molecule type" value="Genomic_DNA"/>
</dbReference>
<gene>
    <name evidence="4" type="ORF">PV07_05703</name>
</gene>
<dbReference type="GO" id="GO:0098636">
    <property type="term" value="C:protein complex involved in cell adhesion"/>
    <property type="evidence" value="ECO:0007669"/>
    <property type="project" value="TreeGrafter"/>
</dbReference>
<accession>A0A0D2CFN1</accession>
<dbReference type="GO" id="GO:0046871">
    <property type="term" value="F:N-acetylgalactosamine binding"/>
    <property type="evidence" value="ECO:0007669"/>
    <property type="project" value="TreeGrafter"/>
</dbReference>
<evidence type="ECO:0000256" key="1">
    <source>
        <dbReference type="SAM" id="MobiDB-lite"/>
    </source>
</evidence>
<keyword evidence="5" id="KW-1185">Reference proteome</keyword>
<dbReference type="RefSeq" id="XP_016250134.1">
    <property type="nucleotide sequence ID" value="XM_016392615.1"/>
</dbReference>
<keyword evidence="2" id="KW-0812">Transmembrane</keyword>
<dbReference type="GO" id="GO:0070492">
    <property type="term" value="F:oligosaccharide binding"/>
    <property type="evidence" value="ECO:0007669"/>
    <property type="project" value="TreeGrafter"/>
</dbReference>
<dbReference type="GeneID" id="27344897"/>
<feature type="domain" description="H-type lectin" evidence="3">
    <location>
        <begin position="142"/>
        <end position="205"/>
    </location>
</feature>
<dbReference type="GO" id="GO:0098609">
    <property type="term" value="P:cell-cell adhesion"/>
    <property type="evidence" value="ECO:0007669"/>
    <property type="project" value="TreeGrafter"/>
</dbReference>
<dbReference type="Gene3D" id="2.60.40.2080">
    <property type="match status" value="2"/>
</dbReference>
<feature type="domain" description="H-type lectin" evidence="3">
    <location>
        <begin position="239"/>
        <end position="304"/>
    </location>
</feature>
<dbReference type="PANTHER" id="PTHR46938">
    <property type="entry name" value="DISCOIDIN-1 SUBUNIT A-RELATED-RELATED"/>
    <property type="match status" value="1"/>
</dbReference>
<dbReference type="SUPFAM" id="SSF141086">
    <property type="entry name" value="Agglutinin HPA-like"/>
    <property type="match status" value="2"/>
</dbReference>
<reference evidence="4 5" key="1">
    <citation type="submission" date="2015-01" db="EMBL/GenBank/DDBJ databases">
        <title>The Genome Sequence of Cladophialophora immunda CBS83496.</title>
        <authorList>
            <consortium name="The Broad Institute Genomics Platform"/>
            <person name="Cuomo C."/>
            <person name="de Hoog S."/>
            <person name="Gorbushina A."/>
            <person name="Stielow B."/>
            <person name="Teixiera M."/>
            <person name="Abouelleil A."/>
            <person name="Chapman S.B."/>
            <person name="Priest M."/>
            <person name="Young S.K."/>
            <person name="Wortman J."/>
            <person name="Nusbaum C."/>
            <person name="Birren B."/>
        </authorList>
    </citation>
    <scope>NUCLEOTIDE SEQUENCE [LARGE SCALE GENOMIC DNA]</scope>
    <source>
        <strain evidence="4 5">CBS 83496</strain>
    </source>
</reference>
<evidence type="ECO:0000259" key="3">
    <source>
        <dbReference type="Pfam" id="PF09458"/>
    </source>
</evidence>
<dbReference type="HOGENOM" id="CLU_674391_0_0_1"/>
<dbReference type="GO" id="GO:0030247">
    <property type="term" value="F:polysaccharide binding"/>
    <property type="evidence" value="ECO:0007669"/>
    <property type="project" value="TreeGrafter"/>
</dbReference>
<sequence>MMGDQNNSISEDQSDDTSRNSVHINEVSSVSGRGGQNTAIGVKIVREDKTKIYQPFSFSGCHSPKAWLITIIVVVLVIAGASIGGIFASKDSKKGSAETPVNPQPTSPVVNTSTSHGNETGTFDSTKYRAWDEPQPLLAEWVRFGQSFAAPPKIALGLQHLNAKEGSSTAGVSVYADGVTESGFVMHLDAVADSEIYTAVCTWIAAPPYSAVNTTQYQVGHWSTLESHPRGQTQAETSSRISFGYKFDVAPHVVLWIDGFEMASARDWRLKTYATDIDLTGFTIHIDTWNDTILYVGNASWVAWPASTPNVVTGVMEPAHVHDLGLVGVNYTFGDRVHVDWPQDVKTGNIPTVLSGFGSFDVDNNSWMRFSELYGTPNTTADGMDRDISGFQQARFRDGSVPYIAAFA</sequence>
<keyword evidence="2" id="KW-0472">Membrane</keyword>
<protein>
    <recommendedName>
        <fullName evidence="3">H-type lectin domain-containing protein</fullName>
    </recommendedName>
</protein>
<dbReference type="STRING" id="569365.A0A0D2CFN1"/>
<feature type="compositionally biased region" description="Polar residues" evidence="1">
    <location>
        <begin position="107"/>
        <end position="125"/>
    </location>
</feature>
<keyword evidence="2" id="KW-1133">Transmembrane helix</keyword>
<dbReference type="OrthoDB" id="291007at2759"/>
<evidence type="ECO:0000256" key="2">
    <source>
        <dbReference type="SAM" id="Phobius"/>
    </source>
</evidence>
<dbReference type="InterPro" id="IPR019019">
    <property type="entry name" value="H-type_lectin_domain"/>
</dbReference>
<dbReference type="InterPro" id="IPR037221">
    <property type="entry name" value="H-type_lectin_dom_sf"/>
</dbReference>